<organism evidence="1 2">
    <name type="scientific">Floridaenema aerugineum BLCC-F46</name>
    <dbReference type="NCBI Taxonomy" id="3153654"/>
    <lineage>
        <taxon>Bacteria</taxon>
        <taxon>Bacillati</taxon>
        <taxon>Cyanobacteriota</taxon>
        <taxon>Cyanophyceae</taxon>
        <taxon>Oscillatoriophycideae</taxon>
        <taxon>Aerosakkonematales</taxon>
        <taxon>Aerosakkonemataceae</taxon>
        <taxon>Floridanema</taxon>
        <taxon>Floridanema aerugineum</taxon>
    </lineage>
</organism>
<evidence type="ECO:0000313" key="1">
    <source>
        <dbReference type="EMBL" id="MFB2878779.1"/>
    </source>
</evidence>
<name>A0ABV4X7K8_9CYAN</name>
<comment type="caution">
    <text evidence="1">The sequence shown here is derived from an EMBL/GenBank/DDBJ whole genome shotgun (WGS) entry which is preliminary data.</text>
</comment>
<proteinExistence type="predicted"/>
<protein>
    <submittedName>
        <fullName evidence="1">Uncharacterized protein</fullName>
    </submittedName>
</protein>
<dbReference type="EMBL" id="JBHFNQ010000137">
    <property type="protein sequence ID" value="MFB2878779.1"/>
    <property type="molecule type" value="Genomic_DNA"/>
</dbReference>
<dbReference type="Proteomes" id="UP001576774">
    <property type="component" value="Unassembled WGS sequence"/>
</dbReference>
<keyword evidence="2" id="KW-1185">Reference proteome</keyword>
<accession>A0ABV4X7K8</accession>
<gene>
    <name evidence="1" type="ORF">ACE1CC_18160</name>
</gene>
<dbReference type="RefSeq" id="WP_413271840.1">
    <property type="nucleotide sequence ID" value="NZ_JBHFNQ010000137.1"/>
</dbReference>
<evidence type="ECO:0000313" key="2">
    <source>
        <dbReference type="Proteomes" id="UP001576774"/>
    </source>
</evidence>
<reference evidence="1 2" key="1">
    <citation type="submission" date="2024-09" db="EMBL/GenBank/DDBJ databases">
        <title>Floridaenema gen nov. (Aerosakkonemataceae, Aerosakkonematales ord. nov., Cyanobacteria) from benthic tropical and subtropical fresh waters, with the description of four new species.</title>
        <authorList>
            <person name="Moretto J.A."/>
            <person name="Berthold D.E."/>
            <person name="Lefler F.W."/>
            <person name="Huang I.-S."/>
            <person name="Laughinghouse H. IV."/>
        </authorList>
    </citation>
    <scope>NUCLEOTIDE SEQUENCE [LARGE SCALE GENOMIC DNA]</scope>
    <source>
        <strain evidence="1 2">BLCC-F46</strain>
    </source>
</reference>
<sequence>MRLLIKVSQDSQVPGEISITSPEAVSFINLPTIAEIVEQAASRALLGLGPFQISLGQ</sequence>